<reference evidence="2 3" key="1">
    <citation type="submission" date="2016-12" db="EMBL/GenBank/DDBJ databases">
        <title>Diversity of luminous bacteria.</title>
        <authorList>
            <person name="Yoshizawa S."/>
            <person name="Kogure K."/>
        </authorList>
    </citation>
    <scope>NUCLEOTIDE SEQUENCE [LARGE SCALE GENOMIC DNA]</scope>
    <source>
        <strain evidence="2 3">ATCC 33715</strain>
    </source>
</reference>
<dbReference type="PANTHER" id="PTHR43581">
    <property type="entry name" value="ATP/GTP PHOSPHATASE"/>
    <property type="match status" value="1"/>
</dbReference>
<dbReference type="InterPro" id="IPR027417">
    <property type="entry name" value="P-loop_NTPase"/>
</dbReference>
<dbReference type="OrthoDB" id="3322489at2"/>
<dbReference type="InterPro" id="IPR051396">
    <property type="entry name" value="Bact_Antivir_Def_Nuclease"/>
</dbReference>
<protein>
    <recommendedName>
        <fullName evidence="1">ATPase AAA-type core domain-containing protein</fullName>
    </recommendedName>
</protein>
<gene>
    <name evidence="2" type="ORF">BTO22_09990</name>
</gene>
<dbReference type="GO" id="GO:0005524">
    <property type="term" value="F:ATP binding"/>
    <property type="evidence" value="ECO:0007669"/>
    <property type="project" value="InterPro"/>
</dbReference>
<dbReference type="SUPFAM" id="SSF52540">
    <property type="entry name" value="P-loop containing nucleoside triphosphate hydrolases"/>
    <property type="match status" value="1"/>
</dbReference>
<name>A0A2S7XEW6_9GAMM</name>
<dbReference type="AlphaFoldDB" id="A0A2S7XEW6"/>
<evidence type="ECO:0000313" key="3">
    <source>
        <dbReference type="Proteomes" id="UP000239263"/>
    </source>
</evidence>
<evidence type="ECO:0000259" key="1">
    <source>
        <dbReference type="Pfam" id="PF13304"/>
    </source>
</evidence>
<feature type="domain" description="ATPase AAA-type core" evidence="1">
    <location>
        <begin position="23"/>
        <end position="315"/>
    </location>
</feature>
<proteinExistence type="predicted"/>
<organism evidence="2 3">
    <name type="scientific">Aliivibrio sifiae</name>
    <dbReference type="NCBI Taxonomy" id="566293"/>
    <lineage>
        <taxon>Bacteria</taxon>
        <taxon>Pseudomonadati</taxon>
        <taxon>Pseudomonadota</taxon>
        <taxon>Gammaproteobacteria</taxon>
        <taxon>Vibrionales</taxon>
        <taxon>Vibrionaceae</taxon>
        <taxon>Aliivibrio</taxon>
    </lineage>
</organism>
<dbReference type="InterPro" id="IPR003959">
    <property type="entry name" value="ATPase_AAA_core"/>
</dbReference>
<dbReference type="PANTHER" id="PTHR43581:SF2">
    <property type="entry name" value="EXCINUCLEASE ATPASE SUBUNIT"/>
    <property type="match status" value="1"/>
</dbReference>
<dbReference type="Pfam" id="PF13304">
    <property type="entry name" value="AAA_21"/>
    <property type="match status" value="1"/>
</dbReference>
<comment type="caution">
    <text evidence="2">The sequence shown here is derived from an EMBL/GenBank/DDBJ whole genome shotgun (WGS) entry which is preliminary data.</text>
</comment>
<sequence>MLKVIDIDGFKSIEKESLKICSLTILTGVNSSGKSTVIQALLLLFRFSIMPNRYSLEDVTRSYSNVREVRNRFNNTDNINITLPISNNENIKELGLSVSEEDKGIFRFRGKVTPTEKMLHRIASGDFDMSTPPECYLYEKQEENKVNELFYLSANRIGPQDIAPVSSMKVGPNAEYLFGYFDEIKVRSLVDELVYFTETNGSKTISYQVGKWLSKITNTVSELKTERINSSQVKVTFDTDGLEGITASNLGAGMSYVAKIIILCLTAKKDDLIIIENPEIHLHPKAQAQLGIFFSFIAKNGIQLIVETHSEHLINKIAYQVYDDCISDGEVVIHYKSNLREKFQTLMIDENGDFNNENNKIVSFPEGFFDATLSELMEMR</sequence>
<dbReference type="RefSeq" id="WP_105055342.1">
    <property type="nucleotide sequence ID" value="NZ_CAWNRT010000001.1"/>
</dbReference>
<evidence type="ECO:0000313" key="2">
    <source>
        <dbReference type="EMBL" id="PQJ89893.1"/>
    </source>
</evidence>
<dbReference type="InterPro" id="IPR014592">
    <property type="entry name" value="P-loop_UCP034888"/>
</dbReference>
<dbReference type="Proteomes" id="UP000239263">
    <property type="component" value="Unassembled WGS sequence"/>
</dbReference>
<dbReference type="PIRSF" id="PIRSF034888">
    <property type="entry name" value="P-loop_UCP034888"/>
    <property type="match status" value="1"/>
</dbReference>
<accession>A0A2S7XEW6</accession>
<dbReference type="EMBL" id="MSCO01000001">
    <property type="protein sequence ID" value="PQJ89893.1"/>
    <property type="molecule type" value="Genomic_DNA"/>
</dbReference>
<dbReference type="GO" id="GO:0016887">
    <property type="term" value="F:ATP hydrolysis activity"/>
    <property type="evidence" value="ECO:0007669"/>
    <property type="project" value="InterPro"/>
</dbReference>
<dbReference type="Gene3D" id="3.40.50.300">
    <property type="entry name" value="P-loop containing nucleotide triphosphate hydrolases"/>
    <property type="match status" value="2"/>
</dbReference>